<dbReference type="EMBL" id="GGEC01006067">
    <property type="protein sequence ID" value="MBW86550.1"/>
    <property type="molecule type" value="Transcribed_RNA"/>
</dbReference>
<name>A0A2P2IZD8_RHIMU</name>
<sequence>MVDRSTSNREKERLAVVL</sequence>
<protein>
    <submittedName>
        <fullName evidence="1">Uncharacterized protein</fullName>
    </submittedName>
</protein>
<evidence type="ECO:0000313" key="1">
    <source>
        <dbReference type="EMBL" id="MBW86550.1"/>
    </source>
</evidence>
<organism evidence="1">
    <name type="scientific">Rhizophora mucronata</name>
    <name type="common">Asiatic mangrove</name>
    <dbReference type="NCBI Taxonomy" id="61149"/>
    <lineage>
        <taxon>Eukaryota</taxon>
        <taxon>Viridiplantae</taxon>
        <taxon>Streptophyta</taxon>
        <taxon>Embryophyta</taxon>
        <taxon>Tracheophyta</taxon>
        <taxon>Spermatophyta</taxon>
        <taxon>Magnoliopsida</taxon>
        <taxon>eudicotyledons</taxon>
        <taxon>Gunneridae</taxon>
        <taxon>Pentapetalae</taxon>
        <taxon>rosids</taxon>
        <taxon>fabids</taxon>
        <taxon>Malpighiales</taxon>
        <taxon>Rhizophoraceae</taxon>
        <taxon>Rhizophora</taxon>
    </lineage>
</organism>
<dbReference type="AlphaFoldDB" id="A0A2P2IZD8"/>
<proteinExistence type="predicted"/>
<accession>A0A2P2IZD8</accession>
<reference evidence="1" key="1">
    <citation type="submission" date="2018-02" db="EMBL/GenBank/DDBJ databases">
        <title>Rhizophora mucronata_Transcriptome.</title>
        <authorList>
            <person name="Meera S.P."/>
            <person name="Sreeshan A."/>
            <person name="Augustine A."/>
        </authorList>
    </citation>
    <scope>NUCLEOTIDE SEQUENCE</scope>
    <source>
        <tissue evidence="1">Leaf</tissue>
    </source>
</reference>